<keyword evidence="2 3" id="KW-0413">Isomerase</keyword>
<dbReference type="InterPro" id="IPR001653">
    <property type="entry name" value="DAP_epimerase_DapF"/>
</dbReference>
<reference evidence="5" key="1">
    <citation type="submission" date="2020-02" db="EMBL/GenBank/DDBJ databases">
        <authorList>
            <person name="Meier V. D."/>
        </authorList>
    </citation>
    <scope>NUCLEOTIDE SEQUENCE</scope>
    <source>
        <strain evidence="5">AVDCRST_MAG73</strain>
    </source>
</reference>
<dbReference type="HAMAP" id="MF_00197">
    <property type="entry name" value="DAP_epimerase"/>
    <property type="match status" value="1"/>
</dbReference>
<protein>
    <recommendedName>
        <fullName evidence="3 4">Diaminopimelate epimerase</fullName>
        <shortName evidence="3">DAP epimerase</shortName>
        <ecNumber evidence="3 4">5.1.1.7</ecNumber>
    </recommendedName>
    <alternativeName>
        <fullName evidence="3">PLP-independent amino acid racemase</fullName>
    </alternativeName>
</protein>
<evidence type="ECO:0000256" key="1">
    <source>
        <dbReference type="ARBA" id="ARBA00010219"/>
    </source>
</evidence>
<feature type="site" description="Could be important to modulate the pK values of the two catalytic cysteine residues" evidence="3">
    <location>
        <position position="215"/>
    </location>
</feature>
<evidence type="ECO:0000256" key="4">
    <source>
        <dbReference type="NCBIfam" id="TIGR00652"/>
    </source>
</evidence>
<dbReference type="EC" id="5.1.1.7" evidence="3 4"/>
<keyword evidence="3" id="KW-0457">Lysine biosynthesis</keyword>
<dbReference type="EMBL" id="CADCWE010000047">
    <property type="protein sequence ID" value="CAA9529761.1"/>
    <property type="molecule type" value="Genomic_DNA"/>
</dbReference>
<dbReference type="AlphaFoldDB" id="A0A6J4TQN3"/>
<feature type="active site" description="Proton donor" evidence="3">
    <location>
        <position position="86"/>
    </location>
</feature>
<dbReference type="GO" id="GO:0005829">
    <property type="term" value="C:cytosol"/>
    <property type="evidence" value="ECO:0007669"/>
    <property type="project" value="TreeGrafter"/>
</dbReference>
<comment type="similarity">
    <text evidence="1 3">Belongs to the diaminopimelate epimerase family.</text>
</comment>
<dbReference type="Pfam" id="PF01678">
    <property type="entry name" value="DAP_epimerase"/>
    <property type="match status" value="2"/>
</dbReference>
<evidence type="ECO:0000313" key="5">
    <source>
        <dbReference type="EMBL" id="CAA9529761.1"/>
    </source>
</evidence>
<keyword evidence="3" id="KW-0963">Cytoplasm</keyword>
<feature type="binding site" evidence="3">
    <location>
        <position position="21"/>
    </location>
    <ligand>
        <name>substrate</name>
    </ligand>
</feature>
<feature type="binding site" evidence="3">
    <location>
        <begin position="226"/>
        <end position="227"/>
    </location>
    <ligand>
        <name>substrate</name>
    </ligand>
</feature>
<feature type="binding site" evidence="3">
    <location>
        <position position="197"/>
    </location>
    <ligand>
        <name>substrate</name>
    </ligand>
</feature>
<accession>A0A6J4TQN3</accession>
<comment type="pathway">
    <text evidence="3">Amino-acid biosynthesis; L-lysine biosynthesis via DAP pathway; DL-2,6-diaminopimelate from LL-2,6-diaminopimelate: step 1/1.</text>
</comment>
<organism evidence="5">
    <name type="scientific">uncultured Thermomicrobiales bacterium</name>
    <dbReference type="NCBI Taxonomy" id="1645740"/>
    <lineage>
        <taxon>Bacteria</taxon>
        <taxon>Pseudomonadati</taxon>
        <taxon>Thermomicrobiota</taxon>
        <taxon>Thermomicrobia</taxon>
        <taxon>Thermomicrobiales</taxon>
        <taxon>environmental samples</taxon>
    </lineage>
</organism>
<dbReference type="GO" id="GO:0008837">
    <property type="term" value="F:diaminopimelate epimerase activity"/>
    <property type="evidence" value="ECO:0007669"/>
    <property type="project" value="UniProtKB-UniRule"/>
</dbReference>
<dbReference type="GO" id="GO:0009089">
    <property type="term" value="P:lysine biosynthetic process via diaminopimelate"/>
    <property type="evidence" value="ECO:0007669"/>
    <property type="project" value="UniProtKB-UniRule"/>
</dbReference>
<feature type="binding site" evidence="3">
    <location>
        <position position="77"/>
    </location>
    <ligand>
        <name>substrate</name>
    </ligand>
</feature>
<comment type="caution">
    <text evidence="3">Lacks conserved residue(s) required for the propagation of feature annotation.</text>
</comment>
<dbReference type="UniPathway" id="UPA00034">
    <property type="reaction ID" value="UER00025"/>
</dbReference>
<dbReference type="SUPFAM" id="SSF54506">
    <property type="entry name" value="Diaminopimelate epimerase-like"/>
    <property type="match status" value="2"/>
</dbReference>
<comment type="subunit">
    <text evidence="3">Homodimer.</text>
</comment>
<gene>
    <name evidence="3" type="primary">dapF</name>
    <name evidence="5" type="ORF">AVDCRST_MAG73-832</name>
</gene>
<name>A0A6J4TQN3_9BACT</name>
<keyword evidence="3" id="KW-0028">Amino-acid biosynthesis</keyword>
<feature type="binding site" evidence="3">
    <location>
        <begin position="87"/>
        <end position="88"/>
    </location>
    <ligand>
        <name>substrate</name>
    </ligand>
</feature>
<comment type="subcellular location">
    <subcellularLocation>
        <location evidence="3">Cytoplasm</location>
    </subcellularLocation>
</comment>
<evidence type="ECO:0000256" key="3">
    <source>
        <dbReference type="HAMAP-Rule" id="MF_00197"/>
    </source>
</evidence>
<comment type="catalytic activity">
    <reaction evidence="3">
        <text>(2S,6S)-2,6-diaminopimelate = meso-2,6-diaminopimelate</text>
        <dbReference type="Rhea" id="RHEA:15393"/>
        <dbReference type="ChEBI" id="CHEBI:57609"/>
        <dbReference type="ChEBI" id="CHEBI:57791"/>
        <dbReference type="EC" id="5.1.1.7"/>
    </reaction>
</comment>
<feature type="binding site" evidence="3">
    <location>
        <begin position="215"/>
        <end position="216"/>
    </location>
    <ligand>
        <name>substrate</name>
    </ligand>
</feature>
<proteinExistence type="inferred from homology"/>
<feature type="site" description="Could be important to modulate the pK values of the two catalytic cysteine residues" evidence="3">
    <location>
        <position position="162"/>
    </location>
</feature>
<dbReference type="PANTHER" id="PTHR31689:SF0">
    <property type="entry name" value="DIAMINOPIMELATE EPIMERASE"/>
    <property type="match status" value="1"/>
</dbReference>
<dbReference type="NCBIfam" id="TIGR00652">
    <property type="entry name" value="DapF"/>
    <property type="match status" value="1"/>
</dbReference>
<feature type="active site" description="Proton acceptor" evidence="3">
    <location>
        <position position="225"/>
    </location>
</feature>
<sequence>MDDAWLPATPIPFWKMTGSGNDFVVVDNRSGLIPPAAVAGFARRVCRRGLALGADGVVLIGNAGPGDGADFAWRYVNADGSDGDFCGNGAICGARFAVLNRIAPARCVLATAAGPVRADVPDPADPRVRLAIADPGPLRLDLPVDLAGGPRTVHAIAVGVPHAVLPVEDLDGFGPDPAFAELGRAVRRHPAFPDGTNLDAIAVLDRSTLRMRTYERGVEAETLACGSGAVASAIVATALGRVAPPVTVVTRSGLPLAVDFAWHPATARATAVTLGGEARVVATGELWPEGL</sequence>
<dbReference type="Gene3D" id="3.10.310.10">
    <property type="entry name" value="Diaminopimelate Epimerase, Chain A, domain 1"/>
    <property type="match status" value="2"/>
</dbReference>
<comment type="function">
    <text evidence="3">Catalyzes the stereoinversion of LL-2,6-diaminopimelate (L,L-DAP) to meso-diaminopimelate (meso-DAP), a precursor of L-lysine and an essential component of the bacterial peptidoglycan.</text>
</comment>
<dbReference type="PANTHER" id="PTHR31689">
    <property type="entry name" value="DIAMINOPIMELATE EPIMERASE, CHLOROPLASTIC"/>
    <property type="match status" value="1"/>
</dbReference>
<evidence type="ECO:0000256" key="2">
    <source>
        <dbReference type="ARBA" id="ARBA00023235"/>
    </source>
</evidence>